<feature type="region of interest" description="Disordered" evidence="1">
    <location>
        <begin position="105"/>
        <end position="152"/>
    </location>
</feature>
<comment type="caution">
    <text evidence="2">The sequence shown here is derived from an EMBL/GenBank/DDBJ whole genome shotgun (WGS) entry which is preliminary data.</text>
</comment>
<sequence>MGVSTEINSKHMHNFIILKEHAQETKTAEKETRQGGSATYVPGLAAGVTKVKDLLCVPHRQHACSLMGEPTLQGLMLSVTLTKPNQIPRRAAVRSETQVLGAGERAFGSAPSPGRSRSRLWGGAGGRGRAWVGPRGGPRECQSQPVGEIGGRRPEHAAEAVALRGAAIRSGVRADGSERRGTPGESSNGGGGAGGGLGAQVRSRPVWVRRGGAPGGRRPLENTGPARDRGCDLALGCGPRRLGGLRIAGDAGGVFLLRRRCRLGPGGPTEDALCWAAKWRYSRTQARPQKGSGTEQGRERESDGAKRRRGDGVTRGQAARPLDLSEIVAVQVVRLSWVPERGGPGLLTWSPGQEDPADRIKPARQKDQLVELVGGGSRPGGERWVECPVDGIADSPGRLGAPETPKRAGLSIEVSLVQHGKQVGGKSEPCRRVTDVSLRRTKGPGAEEASG</sequence>
<dbReference type="Proteomes" id="UP001066276">
    <property type="component" value="Chromosome 5"/>
</dbReference>
<feature type="region of interest" description="Disordered" evidence="1">
    <location>
        <begin position="284"/>
        <end position="318"/>
    </location>
</feature>
<evidence type="ECO:0000256" key="1">
    <source>
        <dbReference type="SAM" id="MobiDB-lite"/>
    </source>
</evidence>
<evidence type="ECO:0000313" key="3">
    <source>
        <dbReference type="Proteomes" id="UP001066276"/>
    </source>
</evidence>
<feature type="compositionally biased region" description="Low complexity" evidence="1">
    <location>
        <begin position="108"/>
        <end position="121"/>
    </location>
</feature>
<feature type="compositionally biased region" description="Polar residues" evidence="1">
    <location>
        <begin position="284"/>
        <end position="295"/>
    </location>
</feature>
<dbReference type="AlphaFoldDB" id="A0AAV7RNR4"/>
<feature type="compositionally biased region" description="Basic and acidic residues" evidence="1">
    <location>
        <begin position="428"/>
        <end position="438"/>
    </location>
</feature>
<feature type="region of interest" description="Disordered" evidence="1">
    <location>
        <begin position="169"/>
        <end position="228"/>
    </location>
</feature>
<proteinExistence type="predicted"/>
<dbReference type="EMBL" id="JANPWB010000009">
    <property type="protein sequence ID" value="KAJ1152480.1"/>
    <property type="molecule type" value="Genomic_DNA"/>
</dbReference>
<organism evidence="2 3">
    <name type="scientific">Pleurodeles waltl</name>
    <name type="common">Iberian ribbed newt</name>
    <dbReference type="NCBI Taxonomy" id="8319"/>
    <lineage>
        <taxon>Eukaryota</taxon>
        <taxon>Metazoa</taxon>
        <taxon>Chordata</taxon>
        <taxon>Craniata</taxon>
        <taxon>Vertebrata</taxon>
        <taxon>Euteleostomi</taxon>
        <taxon>Amphibia</taxon>
        <taxon>Batrachia</taxon>
        <taxon>Caudata</taxon>
        <taxon>Salamandroidea</taxon>
        <taxon>Salamandridae</taxon>
        <taxon>Pleurodelinae</taxon>
        <taxon>Pleurodeles</taxon>
    </lineage>
</organism>
<evidence type="ECO:0000313" key="2">
    <source>
        <dbReference type="EMBL" id="KAJ1152480.1"/>
    </source>
</evidence>
<protein>
    <submittedName>
        <fullName evidence="2">Uncharacterized protein</fullName>
    </submittedName>
</protein>
<accession>A0AAV7RNR4</accession>
<keyword evidence="3" id="KW-1185">Reference proteome</keyword>
<feature type="compositionally biased region" description="Gly residues" evidence="1">
    <location>
        <begin position="187"/>
        <end position="198"/>
    </location>
</feature>
<reference evidence="2" key="1">
    <citation type="journal article" date="2022" name="bioRxiv">
        <title>Sequencing and chromosome-scale assembly of the giantPleurodeles waltlgenome.</title>
        <authorList>
            <person name="Brown T."/>
            <person name="Elewa A."/>
            <person name="Iarovenko S."/>
            <person name="Subramanian E."/>
            <person name="Araus A.J."/>
            <person name="Petzold A."/>
            <person name="Susuki M."/>
            <person name="Suzuki K.-i.T."/>
            <person name="Hayashi T."/>
            <person name="Toyoda A."/>
            <person name="Oliveira C."/>
            <person name="Osipova E."/>
            <person name="Leigh N.D."/>
            <person name="Simon A."/>
            <person name="Yun M.H."/>
        </authorList>
    </citation>
    <scope>NUCLEOTIDE SEQUENCE</scope>
    <source>
        <strain evidence="2">20211129_DDA</strain>
        <tissue evidence="2">Liver</tissue>
    </source>
</reference>
<feature type="region of interest" description="Disordered" evidence="1">
    <location>
        <begin position="421"/>
        <end position="451"/>
    </location>
</feature>
<gene>
    <name evidence="2" type="ORF">NDU88_005255</name>
</gene>
<name>A0AAV7RNR4_PLEWA</name>
<feature type="compositionally biased region" description="Basic and acidic residues" evidence="1">
    <location>
        <begin position="296"/>
        <end position="305"/>
    </location>
</feature>